<reference evidence="12 13" key="1">
    <citation type="journal article" date="2016" name="Genome Announc.">
        <title>Draft Genome Sequence of Planomonospora sphaerica JCM9374, a Rare Actinomycete.</title>
        <authorList>
            <person name="Dohra H."/>
            <person name="Suzuki T."/>
            <person name="Inoue Y."/>
            <person name="Kodani S."/>
        </authorList>
    </citation>
    <scope>NUCLEOTIDE SEQUENCE [LARGE SCALE GENOMIC DNA]</scope>
    <source>
        <strain evidence="12 13">JCM 9374</strain>
    </source>
</reference>
<feature type="chain" id="PRO_5007905521" evidence="10">
    <location>
        <begin position="24"/>
        <end position="354"/>
    </location>
</feature>
<name>A0A171BRF8_9ACTN</name>
<keyword evidence="6" id="KW-0862">Zinc</keyword>
<evidence type="ECO:0000256" key="2">
    <source>
        <dbReference type="ARBA" id="ARBA00022670"/>
    </source>
</evidence>
<keyword evidence="7 12" id="KW-0482">Metalloprotease</keyword>
<dbReference type="STRING" id="161355.PS9374_01098"/>
<feature type="compositionally biased region" description="Low complexity" evidence="9">
    <location>
        <begin position="58"/>
        <end position="89"/>
    </location>
</feature>
<dbReference type="Pfam" id="PF05572">
    <property type="entry name" value="Peptidase_M43"/>
    <property type="match status" value="1"/>
</dbReference>
<evidence type="ECO:0000313" key="13">
    <source>
        <dbReference type="Proteomes" id="UP000077701"/>
    </source>
</evidence>
<dbReference type="AlphaFoldDB" id="A0A171BRF8"/>
<keyword evidence="2 12" id="KW-0645">Protease</keyword>
<comment type="similarity">
    <text evidence="1">Belongs to the peptidase M43B family.</text>
</comment>
<evidence type="ECO:0000256" key="10">
    <source>
        <dbReference type="SAM" id="SignalP"/>
    </source>
</evidence>
<dbReference type="PANTHER" id="PTHR47466">
    <property type="match status" value="1"/>
</dbReference>
<organism evidence="12 13">
    <name type="scientific">Planomonospora sphaerica</name>
    <dbReference type="NCBI Taxonomy" id="161355"/>
    <lineage>
        <taxon>Bacteria</taxon>
        <taxon>Bacillati</taxon>
        <taxon>Actinomycetota</taxon>
        <taxon>Actinomycetes</taxon>
        <taxon>Streptosporangiales</taxon>
        <taxon>Streptosporangiaceae</taxon>
        <taxon>Planomonospora</taxon>
    </lineage>
</organism>
<dbReference type="InterPro" id="IPR024079">
    <property type="entry name" value="MetalloPept_cat_dom_sf"/>
</dbReference>
<keyword evidence="8" id="KW-1015">Disulfide bond</keyword>
<dbReference type="InterPro" id="IPR008754">
    <property type="entry name" value="Peptidase_M43"/>
</dbReference>
<dbReference type="EMBL" id="BDCX01000002">
    <property type="protein sequence ID" value="GAT65465.1"/>
    <property type="molecule type" value="Genomic_DNA"/>
</dbReference>
<dbReference type="Gene3D" id="3.40.390.10">
    <property type="entry name" value="Collagenase (Catalytic Domain)"/>
    <property type="match status" value="1"/>
</dbReference>
<evidence type="ECO:0000256" key="1">
    <source>
        <dbReference type="ARBA" id="ARBA00008721"/>
    </source>
</evidence>
<gene>
    <name evidence="12" type="ORF">PS9374_01098</name>
</gene>
<evidence type="ECO:0000256" key="8">
    <source>
        <dbReference type="ARBA" id="ARBA00023157"/>
    </source>
</evidence>
<evidence type="ECO:0000256" key="7">
    <source>
        <dbReference type="ARBA" id="ARBA00023049"/>
    </source>
</evidence>
<keyword evidence="5" id="KW-0378">Hydrolase</keyword>
<dbReference type="GO" id="GO:0046872">
    <property type="term" value="F:metal ion binding"/>
    <property type="evidence" value="ECO:0007669"/>
    <property type="project" value="UniProtKB-KW"/>
</dbReference>
<accession>A0A171BRF8</accession>
<evidence type="ECO:0000256" key="6">
    <source>
        <dbReference type="ARBA" id="ARBA00022833"/>
    </source>
</evidence>
<evidence type="ECO:0000256" key="3">
    <source>
        <dbReference type="ARBA" id="ARBA00022723"/>
    </source>
</evidence>
<reference evidence="13" key="2">
    <citation type="submission" date="2016-04" db="EMBL/GenBank/DDBJ databases">
        <title>Planomonospora sphaerica JCM9374 whole genome shotgun sequence.</title>
        <authorList>
            <person name="Suzuki T."/>
            <person name="Dohra H."/>
            <person name="Kodani S."/>
        </authorList>
    </citation>
    <scope>NUCLEOTIDE SEQUENCE [LARGE SCALE GENOMIC DNA]</scope>
    <source>
        <strain evidence="13">JCM 9374</strain>
    </source>
</reference>
<feature type="compositionally biased region" description="Low complexity" evidence="9">
    <location>
        <begin position="30"/>
        <end position="50"/>
    </location>
</feature>
<keyword evidence="13" id="KW-1185">Reference proteome</keyword>
<dbReference type="CDD" id="cd04275">
    <property type="entry name" value="ZnMc_pappalysin_like"/>
    <property type="match status" value="1"/>
</dbReference>
<dbReference type="SUPFAM" id="SSF55486">
    <property type="entry name" value="Metalloproteases ('zincins'), catalytic domain"/>
    <property type="match status" value="1"/>
</dbReference>
<protein>
    <submittedName>
        <fullName evidence="12">Metalloprotease</fullName>
    </submittedName>
</protein>
<evidence type="ECO:0000313" key="12">
    <source>
        <dbReference type="EMBL" id="GAT65465.1"/>
    </source>
</evidence>
<dbReference type="GO" id="GO:0008237">
    <property type="term" value="F:metallopeptidase activity"/>
    <property type="evidence" value="ECO:0007669"/>
    <property type="project" value="UniProtKB-KW"/>
</dbReference>
<dbReference type="PANTHER" id="PTHR47466:SF1">
    <property type="entry name" value="METALLOPROTEASE MEP1 (AFU_ORTHOLOGUE AFUA_1G07730)-RELATED"/>
    <property type="match status" value="1"/>
</dbReference>
<feature type="signal peptide" evidence="10">
    <location>
        <begin position="1"/>
        <end position="23"/>
    </location>
</feature>
<keyword evidence="4 10" id="KW-0732">Signal</keyword>
<evidence type="ECO:0000256" key="9">
    <source>
        <dbReference type="SAM" id="MobiDB-lite"/>
    </source>
</evidence>
<dbReference type="GO" id="GO:0006508">
    <property type="term" value="P:proteolysis"/>
    <property type="evidence" value="ECO:0007669"/>
    <property type="project" value="UniProtKB-KW"/>
</dbReference>
<evidence type="ECO:0000256" key="5">
    <source>
        <dbReference type="ARBA" id="ARBA00022801"/>
    </source>
</evidence>
<evidence type="ECO:0000259" key="11">
    <source>
        <dbReference type="Pfam" id="PF05572"/>
    </source>
</evidence>
<sequence>MVARAIAVVSACLLTAGAVPAPAPPPSRLAPAAVPDGCETGARTAHPAARTARETPLIPAIPAIPAGSAAPGSAAPGSAAPAGSVAPAAPDTPGRGIEPHAPGPEQVAEMLADLDRHRPAQRRAPAETVTVPVWVHVITSGRSGASDSAVRSQIATLNAAYGGRLGGADTGIRFRLAGITRTNNPAWFTNPIAHEDSVKRLRRGGAETLNLYVAQLSRLVLGYSTYPYWYMNEPRADGVVVDWRSLPGGTLRNFDRGFTAVHEIGHWLGLLHTFENGCQTPGDGVADTPPQAAATEGCPVGKDTCPGDGPDAVHNFMDYSYDTCMSQFTAGQGVRMREAWRLYRAAGPDINLDR</sequence>
<feature type="domain" description="Peptidase M43 pregnancy-associated plasma-A" evidence="11">
    <location>
        <begin position="256"/>
        <end position="339"/>
    </location>
</feature>
<feature type="region of interest" description="Disordered" evidence="9">
    <location>
        <begin position="30"/>
        <end position="103"/>
    </location>
</feature>
<evidence type="ECO:0000256" key="4">
    <source>
        <dbReference type="ARBA" id="ARBA00022729"/>
    </source>
</evidence>
<dbReference type="OrthoDB" id="6278496at2"/>
<proteinExistence type="inferred from homology"/>
<keyword evidence="3" id="KW-0479">Metal-binding</keyword>
<comment type="caution">
    <text evidence="12">The sequence shown here is derived from an EMBL/GenBank/DDBJ whole genome shotgun (WGS) entry which is preliminary data.</text>
</comment>
<dbReference type="Proteomes" id="UP000077701">
    <property type="component" value="Unassembled WGS sequence"/>
</dbReference>